<reference evidence="1" key="1">
    <citation type="submission" date="2021-08" db="EMBL/GenBank/DDBJ databases">
        <title>Novel anaerobic bacterium isolated from sea squirt in East Sea, Republic of Korea.</title>
        <authorList>
            <person name="Nguyen T.H."/>
            <person name="Li Z."/>
            <person name="Lee Y.-J."/>
            <person name="Ko J."/>
            <person name="Kim S.-G."/>
        </authorList>
    </citation>
    <scope>NUCLEOTIDE SEQUENCE</scope>
    <source>
        <strain evidence="1">KCTC 25031</strain>
    </source>
</reference>
<sequence>MQRINIFLLLLLLIGFASCMKDEVLWQKGRMNHKSRSAGLFITNEGNFMYGNSSLSYYDMEEETVENLVFFETNGFPMGDVAQSMVIRDTLGYVVINNSSKIYVINTNTFKCVGKIIGLNSPRYIHFLGKHKAYVTDLYAKKISIIDPLGDYEKTGIVNGKIIGSIDVSNDDTEFYQHPTEQMVQYKQFVFTNCWSYDNKILVIDTNTDKVVDTIEVLKQPTSLVIDRFNHIWTITDGGYKDSPYGQEAPGLQCIDAETRKVLKTWRFEFDDWPSEVQINGTKDILYFINKHVYRMPASLTAEPECFIKNPDVDKQNGGFYGLTIDPNTGEIYVANAIDYQQQGIVYRFDRTGIPVDTFKVGIIPGAFCFKPSLD</sequence>
<keyword evidence="2" id="KW-1185">Reference proteome</keyword>
<proteinExistence type="predicted"/>
<organism evidence="1 2">
    <name type="scientific">Halosquirtibacter laminarini</name>
    <dbReference type="NCBI Taxonomy" id="3374600"/>
    <lineage>
        <taxon>Bacteria</taxon>
        <taxon>Pseudomonadati</taxon>
        <taxon>Bacteroidota</taxon>
        <taxon>Bacteroidia</taxon>
        <taxon>Marinilabiliales</taxon>
        <taxon>Prolixibacteraceae</taxon>
        <taxon>Halosquirtibacter</taxon>
    </lineage>
</organism>
<name>A0AC61NHI1_9BACT</name>
<protein>
    <submittedName>
        <fullName evidence="1">YncE family protein</fullName>
    </submittedName>
</protein>
<gene>
    <name evidence="1" type="ORF">K4L44_14155</name>
</gene>
<dbReference type="Proteomes" id="UP000826212">
    <property type="component" value="Chromosome"/>
</dbReference>
<evidence type="ECO:0000313" key="2">
    <source>
        <dbReference type="Proteomes" id="UP000826212"/>
    </source>
</evidence>
<dbReference type="EMBL" id="CP081303">
    <property type="protein sequence ID" value="QZE13695.1"/>
    <property type="molecule type" value="Genomic_DNA"/>
</dbReference>
<evidence type="ECO:0000313" key="1">
    <source>
        <dbReference type="EMBL" id="QZE13695.1"/>
    </source>
</evidence>
<accession>A0AC61NHI1</accession>